<reference evidence="14 15" key="1">
    <citation type="journal article" date="2011" name="Genome Biol. Evol.">
        <title>Reductive evolution of bacterial genome in insect gut environment.</title>
        <authorList>
            <person name="Nikoh N."/>
            <person name="Hosokawa T."/>
            <person name="Ohshima K."/>
            <person name="Hattori M."/>
            <person name="Fukatsu T."/>
        </authorList>
    </citation>
    <scope>NUCLEOTIDE SEQUENCE [LARGE SCALE GENOMIC DNA]</scope>
    <source>
        <strain evidence="14 15">Mpkobe</strain>
    </source>
</reference>
<sequence>MKYYLYNLMKFIIEREILLKSLQQISILLSSNPPLAILNHLLLKINNDILVMVTTNLDMEIVTNIHLKKNYNFSPITIPARKLLYICRNLPAGAEISICLDNNKVLVSSEHSKFSLSTLPATDFPVLSDWQCIIKFKLPQIIMKNLLEYTQFCMAYQDARHYLNGILFKITANKIHTVATDGHRLATYTVPINHTLPNYSIIIPRKFITEILRMIDRKENEILLRIGKDKICIGVNNLSFTSNLIDGCFPDYLSVFPKNPDKILEAESDILKQSLIRVTIIANKQLPSVYLYITKNKLRITCNNVDHDSAEETLDIIYDGDDLDIVFNANYIIDILNVLKGKKVRFLLTNAASSVQIEDTENNFASYLIMPIRL</sequence>
<dbReference type="Pfam" id="PF02768">
    <property type="entry name" value="DNA_pol3_beta_3"/>
    <property type="match status" value="1"/>
</dbReference>
<dbReference type="PIRSF" id="PIRSF000804">
    <property type="entry name" value="DNA_pol_III_b"/>
    <property type="match status" value="1"/>
</dbReference>
<comment type="similarity">
    <text evidence="2 10">Belongs to the beta sliding clamp family.</text>
</comment>
<feature type="domain" description="DNA polymerase III beta sliding clamp C-terminal" evidence="13">
    <location>
        <begin position="254"/>
        <end position="373"/>
    </location>
</feature>
<evidence type="ECO:0000256" key="7">
    <source>
        <dbReference type="ARBA" id="ARBA00022705"/>
    </source>
</evidence>
<name>C5WC33_9ENTR</name>
<dbReference type="STRING" id="476281.ICMP_016"/>
<evidence type="ECO:0000256" key="5">
    <source>
        <dbReference type="ARBA" id="ARBA00022679"/>
    </source>
</evidence>
<evidence type="ECO:0000256" key="1">
    <source>
        <dbReference type="ARBA" id="ARBA00004496"/>
    </source>
</evidence>
<evidence type="ECO:0000256" key="9">
    <source>
        <dbReference type="ARBA" id="ARBA00023125"/>
    </source>
</evidence>
<dbReference type="Pfam" id="PF02767">
    <property type="entry name" value="DNA_pol3_beta_2"/>
    <property type="match status" value="1"/>
</dbReference>
<evidence type="ECO:0000256" key="4">
    <source>
        <dbReference type="ARBA" id="ARBA00022490"/>
    </source>
</evidence>
<dbReference type="Gene3D" id="3.70.10.10">
    <property type="match status" value="1"/>
</dbReference>
<keyword evidence="4 10" id="KW-0963">Cytoplasm</keyword>
<dbReference type="InterPro" id="IPR046938">
    <property type="entry name" value="DNA_clamp_sf"/>
</dbReference>
<dbReference type="SMART" id="SM00480">
    <property type="entry name" value="POL3Bc"/>
    <property type="match status" value="1"/>
</dbReference>
<dbReference type="Pfam" id="PF00712">
    <property type="entry name" value="DNA_pol3_beta"/>
    <property type="match status" value="1"/>
</dbReference>
<dbReference type="PANTHER" id="PTHR30478:SF0">
    <property type="entry name" value="BETA SLIDING CLAMP"/>
    <property type="match status" value="1"/>
</dbReference>
<dbReference type="InterPro" id="IPR022637">
    <property type="entry name" value="DNA_polIII_beta_cen"/>
</dbReference>
<feature type="domain" description="DNA polymerase III beta sliding clamp central" evidence="12">
    <location>
        <begin position="138"/>
        <end position="251"/>
    </location>
</feature>
<dbReference type="AlphaFoldDB" id="C5WC33"/>
<dbReference type="NCBIfam" id="TIGR00663">
    <property type="entry name" value="dnan"/>
    <property type="match status" value="1"/>
</dbReference>
<comment type="subunit">
    <text evidence="10">Forms a ring-shaped head-to-tail homodimer around DNA.</text>
</comment>
<keyword evidence="8 10" id="KW-0239">DNA-directed DNA polymerase</keyword>
<dbReference type="GO" id="GO:0006271">
    <property type="term" value="P:DNA strand elongation involved in DNA replication"/>
    <property type="evidence" value="ECO:0007669"/>
    <property type="project" value="TreeGrafter"/>
</dbReference>
<evidence type="ECO:0000259" key="12">
    <source>
        <dbReference type="Pfam" id="PF02767"/>
    </source>
</evidence>
<dbReference type="InterPro" id="IPR022635">
    <property type="entry name" value="DNA_polIII_beta_C"/>
</dbReference>
<evidence type="ECO:0000256" key="8">
    <source>
        <dbReference type="ARBA" id="ARBA00022932"/>
    </source>
</evidence>
<evidence type="ECO:0000256" key="10">
    <source>
        <dbReference type="PIRNR" id="PIRNR000804"/>
    </source>
</evidence>
<dbReference type="CDD" id="cd00140">
    <property type="entry name" value="beta_clamp"/>
    <property type="match status" value="1"/>
</dbReference>
<keyword evidence="5 10" id="KW-0808">Transferase</keyword>
<dbReference type="GO" id="GO:0005737">
    <property type="term" value="C:cytoplasm"/>
    <property type="evidence" value="ECO:0007669"/>
    <property type="project" value="UniProtKB-SubCell"/>
</dbReference>
<dbReference type="PANTHER" id="PTHR30478">
    <property type="entry name" value="DNA POLYMERASE III SUBUNIT BETA"/>
    <property type="match status" value="1"/>
</dbReference>
<dbReference type="GO" id="GO:0009360">
    <property type="term" value="C:DNA polymerase III complex"/>
    <property type="evidence" value="ECO:0007669"/>
    <property type="project" value="InterPro"/>
</dbReference>
<dbReference type="InterPro" id="IPR022634">
    <property type="entry name" value="DNA_polIII_beta_N"/>
</dbReference>
<keyword evidence="9" id="KW-0238">DNA-binding</keyword>
<dbReference type="GO" id="GO:0008408">
    <property type="term" value="F:3'-5' exonuclease activity"/>
    <property type="evidence" value="ECO:0007669"/>
    <property type="project" value="InterPro"/>
</dbReference>
<keyword evidence="15" id="KW-1185">Reference proteome</keyword>
<dbReference type="HOGENOM" id="CLU_038149_4_2_6"/>
<dbReference type="Proteomes" id="UP000061704">
    <property type="component" value="Chromosome"/>
</dbReference>
<evidence type="ECO:0000259" key="11">
    <source>
        <dbReference type="Pfam" id="PF00712"/>
    </source>
</evidence>
<evidence type="ECO:0000256" key="6">
    <source>
        <dbReference type="ARBA" id="ARBA00022695"/>
    </source>
</evidence>
<dbReference type="KEGG" id="icp:ICMP_016"/>
<accession>C5WC33</accession>
<evidence type="ECO:0000313" key="15">
    <source>
        <dbReference type="Proteomes" id="UP000061704"/>
    </source>
</evidence>
<evidence type="ECO:0000259" key="13">
    <source>
        <dbReference type="Pfam" id="PF02768"/>
    </source>
</evidence>
<keyword evidence="7 10" id="KW-0235">DNA replication</keyword>
<dbReference type="SUPFAM" id="SSF55979">
    <property type="entry name" value="DNA clamp"/>
    <property type="match status" value="3"/>
</dbReference>
<comment type="function">
    <text evidence="10">Confers DNA tethering and processivity to DNA polymerases and other proteins. Acts as a clamp, forming a ring around DNA (a reaction catalyzed by the clamp-loading complex) which diffuses in an ATP-independent manner freely and bidirectionally along dsDNA. Initially characterized for its ability to contact the catalytic subunit of DNA polymerase III (Pol III), a complex, multichain enzyme responsible for most of the replicative synthesis in bacteria; Pol III exhibits 3'-5' exonuclease proofreading activity. The beta chain is required for initiation of replication as well as for processivity of DNA replication.</text>
</comment>
<dbReference type="GO" id="GO:0003677">
    <property type="term" value="F:DNA binding"/>
    <property type="evidence" value="ECO:0007669"/>
    <property type="project" value="UniProtKB-UniRule"/>
</dbReference>
<organism evidence="14 15">
    <name type="scientific">Candidatus Ishikawaella capsulata Mpkobe</name>
    <dbReference type="NCBI Taxonomy" id="476281"/>
    <lineage>
        <taxon>Bacteria</taxon>
        <taxon>Pseudomonadati</taxon>
        <taxon>Pseudomonadota</taxon>
        <taxon>Gammaproteobacteria</taxon>
        <taxon>Enterobacterales</taxon>
        <taxon>Enterobacteriaceae</taxon>
        <taxon>Candidatus Ishikawella</taxon>
    </lineage>
</organism>
<proteinExistence type="inferred from homology"/>
<comment type="subcellular location">
    <subcellularLocation>
        <location evidence="1 10">Cytoplasm</location>
    </subcellularLocation>
</comment>
<gene>
    <name evidence="14" type="primary">dnaN</name>
    <name evidence="14" type="ORF">ICMP_016</name>
</gene>
<dbReference type="EMBL" id="AP010872">
    <property type="protein sequence ID" value="BAH82889.1"/>
    <property type="molecule type" value="Genomic_DNA"/>
</dbReference>
<evidence type="ECO:0000313" key="14">
    <source>
        <dbReference type="EMBL" id="BAH82889.1"/>
    </source>
</evidence>
<protein>
    <recommendedName>
        <fullName evidence="3 10">Beta sliding clamp</fullName>
    </recommendedName>
</protein>
<feature type="domain" description="DNA polymerase III beta sliding clamp N-terminal" evidence="11">
    <location>
        <begin position="9"/>
        <end position="127"/>
    </location>
</feature>
<dbReference type="GO" id="GO:0003887">
    <property type="term" value="F:DNA-directed DNA polymerase activity"/>
    <property type="evidence" value="ECO:0007669"/>
    <property type="project" value="UniProtKB-UniRule"/>
</dbReference>
<keyword evidence="6 10" id="KW-0548">Nucleotidyltransferase</keyword>
<dbReference type="Gene3D" id="3.10.150.10">
    <property type="entry name" value="DNA Polymerase III, subunit A, domain 2"/>
    <property type="match status" value="1"/>
</dbReference>
<evidence type="ECO:0000256" key="3">
    <source>
        <dbReference type="ARBA" id="ARBA00021035"/>
    </source>
</evidence>
<evidence type="ECO:0000256" key="2">
    <source>
        <dbReference type="ARBA" id="ARBA00010752"/>
    </source>
</evidence>
<dbReference type="InterPro" id="IPR001001">
    <property type="entry name" value="DNA_polIII_beta"/>
</dbReference>